<dbReference type="NCBIfam" id="TIGR04183">
    <property type="entry name" value="Por_Secre_tail"/>
    <property type="match status" value="1"/>
</dbReference>
<dbReference type="Pfam" id="PF18962">
    <property type="entry name" value="Por_Secre_tail"/>
    <property type="match status" value="1"/>
</dbReference>
<dbReference type="InterPro" id="IPR017317">
    <property type="entry name" value="Pept_S8_subtilisin_bacteroid-2"/>
</dbReference>
<reference evidence="10 11" key="1">
    <citation type="submission" date="2019-06" db="EMBL/GenBank/DDBJ databases">
        <title>Genomic Encyclopedia of Archaeal and Bacterial Type Strains, Phase II (KMG-II): from individual species to whole genera.</title>
        <authorList>
            <person name="Goeker M."/>
        </authorList>
    </citation>
    <scope>NUCLEOTIDE SEQUENCE [LARGE SCALE GENOMIC DNA]</scope>
    <source>
        <strain evidence="10 11">DSM 24789</strain>
    </source>
</reference>
<evidence type="ECO:0000256" key="1">
    <source>
        <dbReference type="ARBA" id="ARBA00011073"/>
    </source>
</evidence>
<evidence type="ECO:0000256" key="4">
    <source>
        <dbReference type="ARBA" id="ARBA00022801"/>
    </source>
</evidence>
<evidence type="ECO:0000256" key="6">
    <source>
        <dbReference type="PROSITE-ProRule" id="PRU01240"/>
    </source>
</evidence>
<dbReference type="InterPro" id="IPR023827">
    <property type="entry name" value="Peptidase_S8_Asp-AS"/>
</dbReference>
<dbReference type="PANTHER" id="PTHR43806">
    <property type="entry name" value="PEPTIDASE S8"/>
    <property type="match status" value="1"/>
</dbReference>
<dbReference type="InterPro" id="IPR023828">
    <property type="entry name" value="Peptidase_S8_Ser-AS"/>
</dbReference>
<dbReference type="GO" id="GO:0004252">
    <property type="term" value="F:serine-type endopeptidase activity"/>
    <property type="evidence" value="ECO:0007669"/>
    <property type="project" value="UniProtKB-UniRule"/>
</dbReference>
<dbReference type="PROSITE" id="PS00136">
    <property type="entry name" value="SUBTILASE_ASP"/>
    <property type="match status" value="1"/>
</dbReference>
<feature type="active site" description="Charge relay system" evidence="6">
    <location>
        <position position="187"/>
    </location>
</feature>
<accession>A0A543G0E2</accession>
<dbReference type="EMBL" id="VFPJ01000001">
    <property type="protein sequence ID" value="TQM39556.1"/>
    <property type="molecule type" value="Genomic_DNA"/>
</dbReference>
<dbReference type="SUPFAM" id="SSF52743">
    <property type="entry name" value="Subtilisin-like"/>
    <property type="match status" value="1"/>
</dbReference>
<dbReference type="RefSeq" id="WP_243389452.1">
    <property type="nucleotide sequence ID" value="NZ_VFPJ01000001.1"/>
</dbReference>
<evidence type="ECO:0000256" key="3">
    <source>
        <dbReference type="ARBA" id="ARBA00022729"/>
    </source>
</evidence>
<evidence type="ECO:0000313" key="10">
    <source>
        <dbReference type="EMBL" id="TQM39556.1"/>
    </source>
</evidence>
<evidence type="ECO:0000313" key="11">
    <source>
        <dbReference type="Proteomes" id="UP000320773"/>
    </source>
</evidence>
<evidence type="ECO:0000256" key="5">
    <source>
        <dbReference type="ARBA" id="ARBA00022825"/>
    </source>
</evidence>
<keyword evidence="2 6" id="KW-0645">Protease</keyword>
<feature type="domain" description="Secretion system C-terminal sorting" evidence="9">
    <location>
        <begin position="482"/>
        <end position="537"/>
    </location>
</feature>
<gene>
    <name evidence="10" type="ORF">BC670_0356</name>
</gene>
<dbReference type="InterPro" id="IPR036852">
    <property type="entry name" value="Peptidase_S8/S53_dom_sf"/>
</dbReference>
<proteinExistence type="inferred from homology"/>
<sequence>MGVVVKKVEQCIGSIWLVAILFFIVEKGMAQEDARVYFTDKPNASVYLSNPLLMLSQRALDRRLAQNIPLSVQDVPLYQPYWDTIANANGIVIKTSSKWMNCVHVRGSVSQINALANLSFVSHIEFANPTLNSKTSQQQPPFAIQKTFETTSDLPYGNSLNQIQMLSGQSLHQQNKTGFGKIIAVLDAGFPGVDTLPAFQYLQNHGLILGGYNFVDQNTLFYSGNSHGTSVLSCMGGYVSEQLVGTAPDAFYYLYVTEDTASENPVEESYWVAAAEAADRVGADVITSSLGYFIYDNPSYSYSYSDMTGNKAFASKGANIAFSKGIIVVVSAGNSGQSAHPHIGVPADATHALTIGAVAANQEYASFSSIGPSFDQRIKPDLMAQGVNAVMANLQGSIVGGNGTSFACPIMAGLLACFWQAYPTLTNQQVVDYIKQSSDRYNSPNAQYGYGIPNFLLASNQANLSEKESKNTKFLLYYNVENQNLNVQLFGYLAKGQITLFDVQGRLVKVLNLEQNYNQFDISDLSSGVYMYVLKNQYALYYGKFAK</sequence>
<comment type="similarity">
    <text evidence="1 6 7">Belongs to the peptidase S8 family.</text>
</comment>
<dbReference type="Pfam" id="PF00082">
    <property type="entry name" value="Peptidase_S8"/>
    <property type="match status" value="1"/>
</dbReference>
<protein>
    <submittedName>
        <fullName evidence="10">Putative secreted protein (Por secretion system target)</fullName>
    </submittedName>
</protein>
<dbReference type="PROSITE" id="PS51892">
    <property type="entry name" value="SUBTILASE"/>
    <property type="match status" value="1"/>
</dbReference>
<dbReference type="PRINTS" id="PR00723">
    <property type="entry name" value="SUBTILISIN"/>
</dbReference>
<evidence type="ECO:0000256" key="2">
    <source>
        <dbReference type="ARBA" id="ARBA00022670"/>
    </source>
</evidence>
<dbReference type="Proteomes" id="UP000320773">
    <property type="component" value="Unassembled WGS sequence"/>
</dbReference>
<comment type="caution">
    <text evidence="10">The sequence shown here is derived from an EMBL/GenBank/DDBJ whole genome shotgun (WGS) entry which is preliminary data.</text>
</comment>
<dbReference type="GO" id="GO:0006508">
    <property type="term" value="P:proteolysis"/>
    <property type="evidence" value="ECO:0007669"/>
    <property type="project" value="UniProtKB-KW"/>
</dbReference>
<dbReference type="PROSITE" id="PS00138">
    <property type="entry name" value="SUBTILASE_SER"/>
    <property type="match status" value="1"/>
</dbReference>
<dbReference type="PIRSF" id="PIRSF037903">
    <property type="entry name" value="Subtilisin_rel_GFO_2223"/>
    <property type="match status" value="1"/>
</dbReference>
<keyword evidence="5 6" id="KW-0720">Serine protease</keyword>
<dbReference type="CDD" id="cd07493">
    <property type="entry name" value="Peptidases_S8_9"/>
    <property type="match status" value="1"/>
</dbReference>
<evidence type="ECO:0000256" key="7">
    <source>
        <dbReference type="RuleBase" id="RU003355"/>
    </source>
</evidence>
<name>A0A543G0E2_9FLAO</name>
<dbReference type="InterPro" id="IPR000209">
    <property type="entry name" value="Peptidase_S8/S53_dom"/>
</dbReference>
<keyword evidence="4 6" id="KW-0378">Hydrolase</keyword>
<dbReference type="AlphaFoldDB" id="A0A543G0E2"/>
<keyword evidence="3" id="KW-0732">Signal</keyword>
<dbReference type="Gene3D" id="3.40.50.200">
    <property type="entry name" value="Peptidase S8/S53 domain"/>
    <property type="match status" value="1"/>
</dbReference>
<evidence type="ECO:0000259" key="8">
    <source>
        <dbReference type="Pfam" id="PF00082"/>
    </source>
</evidence>
<dbReference type="InterPro" id="IPR050131">
    <property type="entry name" value="Peptidase_S8_subtilisin-like"/>
</dbReference>
<dbReference type="InterPro" id="IPR015500">
    <property type="entry name" value="Peptidase_S8_subtilisin-rel"/>
</dbReference>
<evidence type="ECO:0000259" key="9">
    <source>
        <dbReference type="Pfam" id="PF18962"/>
    </source>
</evidence>
<feature type="active site" description="Charge relay system" evidence="6">
    <location>
        <position position="405"/>
    </location>
</feature>
<organism evidence="10 11">
    <name type="scientific">Flavobacterium branchiophilum</name>
    <dbReference type="NCBI Taxonomy" id="55197"/>
    <lineage>
        <taxon>Bacteria</taxon>
        <taxon>Pseudomonadati</taxon>
        <taxon>Bacteroidota</taxon>
        <taxon>Flavobacteriia</taxon>
        <taxon>Flavobacteriales</taxon>
        <taxon>Flavobacteriaceae</taxon>
        <taxon>Flavobacterium</taxon>
    </lineage>
</organism>
<dbReference type="PANTHER" id="PTHR43806:SF67">
    <property type="entry name" value="EGF-LIKE DOMAIN-CONTAINING PROTEIN"/>
    <property type="match status" value="1"/>
</dbReference>
<feature type="active site" description="Charge relay system" evidence="6">
    <location>
        <position position="227"/>
    </location>
</feature>
<feature type="domain" description="Peptidase S8/S53" evidence="8">
    <location>
        <begin position="181"/>
        <end position="451"/>
    </location>
</feature>
<dbReference type="InterPro" id="IPR026444">
    <property type="entry name" value="Secre_tail"/>
</dbReference>